<evidence type="ECO:0000313" key="2">
    <source>
        <dbReference type="Proteomes" id="UP001054837"/>
    </source>
</evidence>
<comment type="caution">
    <text evidence="1">The sequence shown here is derived from an EMBL/GenBank/DDBJ whole genome shotgun (WGS) entry which is preliminary data.</text>
</comment>
<evidence type="ECO:0000313" key="1">
    <source>
        <dbReference type="EMBL" id="GIY82671.1"/>
    </source>
</evidence>
<protein>
    <submittedName>
        <fullName evidence="1">Uncharacterized protein</fullName>
    </submittedName>
</protein>
<reference evidence="1 2" key="1">
    <citation type="submission" date="2021-06" db="EMBL/GenBank/DDBJ databases">
        <title>Caerostris darwini draft genome.</title>
        <authorList>
            <person name="Kono N."/>
            <person name="Arakawa K."/>
        </authorList>
    </citation>
    <scope>NUCLEOTIDE SEQUENCE [LARGE SCALE GENOMIC DNA]</scope>
</reference>
<organism evidence="1 2">
    <name type="scientific">Caerostris darwini</name>
    <dbReference type="NCBI Taxonomy" id="1538125"/>
    <lineage>
        <taxon>Eukaryota</taxon>
        <taxon>Metazoa</taxon>
        <taxon>Ecdysozoa</taxon>
        <taxon>Arthropoda</taxon>
        <taxon>Chelicerata</taxon>
        <taxon>Arachnida</taxon>
        <taxon>Araneae</taxon>
        <taxon>Araneomorphae</taxon>
        <taxon>Entelegynae</taxon>
        <taxon>Araneoidea</taxon>
        <taxon>Araneidae</taxon>
        <taxon>Caerostris</taxon>
    </lineage>
</organism>
<gene>
    <name evidence="1" type="ORF">CDAR_485901</name>
</gene>
<dbReference type="Proteomes" id="UP001054837">
    <property type="component" value="Unassembled WGS sequence"/>
</dbReference>
<accession>A0AAV4WIJ4</accession>
<proteinExistence type="predicted"/>
<dbReference type="EMBL" id="BPLQ01014730">
    <property type="protein sequence ID" value="GIY82671.1"/>
    <property type="molecule type" value="Genomic_DNA"/>
</dbReference>
<dbReference type="AlphaFoldDB" id="A0AAV4WIJ4"/>
<sequence>MPCLFLQIKQITIREDGSNPVTYVHFKYFSIRFVVTRARWWVCHTRDSDSICEHRPSSEFSPARHTNGQLSLNILPKNITSLSVRNNEKKKCALSLKCFAIISSHGTLFSSRDARSRFSHGAFNVKSFNKSETEEHPLGN</sequence>
<name>A0AAV4WIJ4_9ARAC</name>
<keyword evidence="2" id="KW-1185">Reference proteome</keyword>